<dbReference type="AlphaFoldDB" id="A0A7T6Z4D5"/>
<protein>
    <submittedName>
        <fullName evidence="2">Uncharacterized protein</fullName>
    </submittedName>
</protein>
<evidence type="ECO:0000313" key="2">
    <source>
        <dbReference type="EMBL" id="QQK76512.1"/>
    </source>
</evidence>
<feature type="compositionally biased region" description="Basic and acidic residues" evidence="1">
    <location>
        <begin position="1"/>
        <end position="30"/>
    </location>
</feature>
<keyword evidence="3" id="KW-1185">Reference proteome</keyword>
<evidence type="ECO:0000256" key="1">
    <source>
        <dbReference type="SAM" id="MobiDB-lite"/>
    </source>
</evidence>
<accession>A0A7T6Z4D5</accession>
<reference evidence="2 3" key="1">
    <citation type="submission" date="2020-06" db="EMBL/GenBank/DDBJ databases">
        <title>Genomic analysis of Salicibibacter sp. NKC5-3.</title>
        <authorList>
            <person name="Oh Y.J."/>
        </authorList>
    </citation>
    <scope>NUCLEOTIDE SEQUENCE [LARGE SCALE GENOMIC DNA]</scope>
    <source>
        <strain evidence="2 3">NKC5-3</strain>
    </source>
</reference>
<sequence>MKERERRFEQSRKELKEKQKQRRTEIEKSRAKTAKFQANLRKKLMEK</sequence>
<dbReference type="RefSeq" id="WP_200123643.1">
    <property type="nucleotide sequence ID" value="NZ_CP054705.1"/>
</dbReference>
<name>A0A7T6Z4D5_9BACI</name>
<organism evidence="2 3">
    <name type="scientific">Salicibibacter cibarius</name>
    <dbReference type="NCBI Taxonomy" id="2743000"/>
    <lineage>
        <taxon>Bacteria</taxon>
        <taxon>Bacillati</taxon>
        <taxon>Bacillota</taxon>
        <taxon>Bacilli</taxon>
        <taxon>Bacillales</taxon>
        <taxon>Bacillaceae</taxon>
        <taxon>Salicibibacter</taxon>
    </lineage>
</organism>
<dbReference type="Proteomes" id="UP000595823">
    <property type="component" value="Chromosome"/>
</dbReference>
<proteinExistence type="predicted"/>
<dbReference type="KEGG" id="scia:HUG15_13685"/>
<evidence type="ECO:0000313" key="3">
    <source>
        <dbReference type="Proteomes" id="UP000595823"/>
    </source>
</evidence>
<gene>
    <name evidence="2" type="ORF">HUG15_13685</name>
</gene>
<dbReference type="EMBL" id="CP054705">
    <property type="protein sequence ID" value="QQK76512.1"/>
    <property type="molecule type" value="Genomic_DNA"/>
</dbReference>
<feature type="region of interest" description="Disordered" evidence="1">
    <location>
        <begin position="1"/>
        <end position="47"/>
    </location>
</feature>